<evidence type="ECO:0000259" key="8">
    <source>
        <dbReference type="Pfam" id="PF01416"/>
    </source>
</evidence>
<proteinExistence type="inferred from homology"/>
<dbReference type="GO" id="GO:0031119">
    <property type="term" value="P:tRNA pseudouridine synthesis"/>
    <property type="evidence" value="ECO:0007669"/>
    <property type="project" value="UniProtKB-UniRule"/>
</dbReference>
<keyword evidence="2 4" id="KW-0819">tRNA processing</keyword>
<evidence type="ECO:0000256" key="5">
    <source>
        <dbReference type="PIRSR" id="PIRSR001430-1"/>
    </source>
</evidence>
<comment type="function">
    <text evidence="4">Formation of pseudouridine at positions 38, 39 and 40 in the anticodon stem and loop of transfer RNAs.</text>
</comment>
<dbReference type="PIRSF" id="PIRSF001430">
    <property type="entry name" value="tRNA_psdUrid_synth"/>
    <property type="match status" value="1"/>
</dbReference>
<evidence type="ECO:0000256" key="6">
    <source>
        <dbReference type="PIRSR" id="PIRSR001430-2"/>
    </source>
</evidence>
<gene>
    <name evidence="4" type="primary">truA</name>
    <name evidence="9" type="ORF">HNR45_000405</name>
</gene>
<feature type="binding site" evidence="4 6">
    <location>
        <position position="113"/>
    </location>
    <ligand>
        <name>substrate</name>
    </ligand>
</feature>
<keyword evidence="3 4" id="KW-0413">Isomerase</keyword>
<feature type="active site" description="Nucleophile" evidence="4 5">
    <location>
        <position position="55"/>
    </location>
</feature>
<reference evidence="9 10" key="1">
    <citation type="submission" date="2020-08" db="EMBL/GenBank/DDBJ databases">
        <title>Genomic Encyclopedia of Type Strains, Phase IV (KMG-IV): sequencing the most valuable type-strain genomes for metagenomic binning, comparative biology and taxonomic classification.</title>
        <authorList>
            <person name="Goeker M."/>
        </authorList>
    </citation>
    <scope>NUCLEOTIDE SEQUENCE [LARGE SCALE GENOMIC DNA]</scope>
    <source>
        <strain evidence="9 10">DSM 21255</strain>
    </source>
</reference>
<dbReference type="InterPro" id="IPR020095">
    <property type="entry name" value="PsdUridine_synth_TruA_C"/>
</dbReference>
<comment type="caution">
    <text evidence="9">The sequence shown here is derived from an EMBL/GenBank/DDBJ whole genome shotgun (WGS) entry which is preliminary data.</text>
</comment>
<dbReference type="SUPFAM" id="SSF55120">
    <property type="entry name" value="Pseudouridine synthase"/>
    <property type="match status" value="1"/>
</dbReference>
<comment type="subunit">
    <text evidence="4">Homodimer.</text>
</comment>
<keyword evidence="10" id="KW-1185">Reference proteome</keyword>
<dbReference type="InterPro" id="IPR020103">
    <property type="entry name" value="PsdUridine_synth_cat_dom_sf"/>
</dbReference>
<dbReference type="HAMAP" id="MF_00171">
    <property type="entry name" value="TruA"/>
    <property type="match status" value="1"/>
</dbReference>
<dbReference type="NCBIfam" id="TIGR00071">
    <property type="entry name" value="hisT_truA"/>
    <property type="match status" value="1"/>
</dbReference>
<dbReference type="RefSeq" id="WP_184327511.1">
    <property type="nucleotide sequence ID" value="NZ_CABWNB010000003.1"/>
</dbReference>
<dbReference type="InterPro" id="IPR020094">
    <property type="entry name" value="TruA/RsuA/RluB/E/F_N"/>
</dbReference>
<feature type="domain" description="Pseudouridine synthase I TruA alpha/beta" evidence="8">
    <location>
        <begin position="146"/>
        <end position="248"/>
    </location>
</feature>
<dbReference type="GO" id="GO:0003723">
    <property type="term" value="F:RNA binding"/>
    <property type="evidence" value="ECO:0007669"/>
    <property type="project" value="InterPro"/>
</dbReference>
<dbReference type="InterPro" id="IPR001406">
    <property type="entry name" value="PsdUridine_synth_TruA"/>
</dbReference>
<evidence type="ECO:0000313" key="9">
    <source>
        <dbReference type="EMBL" id="MBB6477375.1"/>
    </source>
</evidence>
<dbReference type="GeneID" id="93485684"/>
<comment type="catalytic activity">
    <reaction evidence="4 7">
        <text>uridine(38/39/40) in tRNA = pseudouridine(38/39/40) in tRNA</text>
        <dbReference type="Rhea" id="RHEA:22376"/>
        <dbReference type="Rhea" id="RHEA-COMP:10085"/>
        <dbReference type="Rhea" id="RHEA-COMP:10087"/>
        <dbReference type="ChEBI" id="CHEBI:65314"/>
        <dbReference type="ChEBI" id="CHEBI:65315"/>
        <dbReference type="EC" id="5.4.99.12"/>
    </reaction>
</comment>
<dbReference type="EC" id="5.4.99.12" evidence="4"/>
<name>A0A841R0D3_9FIRM</name>
<evidence type="ECO:0000256" key="1">
    <source>
        <dbReference type="ARBA" id="ARBA00009375"/>
    </source>
</evidence>
<comment type="similarity">
    <text evidence="1 4 7">Belongs to the tRNA pseudouridine synthase TruA family.</text>
</comment>
<evidence type="ECO:0000256" key="3">
    <source>
        <dbReference type="ARBA" id="ARBA00023235"/>
    </source>
</evidence>
<dbReference type="CDD" id="cd02570">
    <property type="entry name" value="PseudoU_synth_EcTruA"/>
    <property type="match status" value="1"/>
</dbReference>
<protein>
    <recommendedName>
        <fullName evidence="4">tRNA pseudouridine synthase A</fullName>
        <ecNumber evidence="4">5.4.99.12</ecNumber>
    </recommendedName>
    <alternativeName>
        <fullName evidence="4">tRNA pseudouridine(38-40) synthase</fullName>
    </alternativeName>
    <alternativeName>
        <fullName evidence="4">tRNA pseudouridylate synthase I</fullName>
    </alternativeName>
    <alternativeName>
        <fullName evidence="4">tRNA-uridine isomerase I</fullName>
    </alternativeName>
</protein>
<dbReference type="EMBL" id="JACHHI010000002">
    <property type="protein sequence ID" value="MBB6477375.1"/>
    <property type="molecule type" value="Genomic_DNA"/>
</dbReference>
<evidence type="ECO:0000256" key="4">
    <source>
        <dbReference type="HAMAP-Rule" id="MF_00171"/>
    </source>
</evidence>
<dbReference type="Proteomes" id="UP000591941">
    <property type="component" value="Unassembled WGS sequence"/>
</dbReference>
<dbReference type="PANTHER" id="PTHR11142:SF0">
    <property type="entry name" value="TRNA PSEUDOURIDINE SYNTHASE-LIKE 1"/>
    <property type="match status" value="1"/>
</dbReference>
<organism evidence="9 10">
    <name type="scientific">Negativicoccus succinicivorans</name>
    <dbReference type="NCBI Taxonomy" id="620903"/>
    <lineage>
        <taxon>Bacteria</taxon>
        <taxon>Bacillati</taxon>
        <taxon>Bacillota</taxon>
        <taxon>Negativicutes</taxon>
        <taxon>Veillonellales</taxon>
        <taxon>Veillonellaceae</taxon>
        <taxon>Negativicoccus</taxon>
    </lineage>
</organism>
<evidence type="ECO:0000256" key="2">
    <source>
        <dbReference type="ARBA" id="ARBA00022694"/>
    </source>
</evidence>
<dbReference type="PANTHER" id="PTHR11142">
    <property type="entry name" value="PSEUDOURIDYLATE SYNTHASE"/>
    <property type="match status" value="1"/>
</dbReference>
<accession>A0A841R0D3</accession>
<dbReference type="InterPro" id="IPR020097">
    <property type="entry name" value="PsdUridine_synth_TruA_a/b_dom"/>
</dbReference>
<sequence length="268" mass="30011">MAALRNIHITVAYDGSPFVGFQRQLNGMAVQEVIEDVLQRILGEKTTLYFVARTDSGVHAWAQECTFYTTGTIPGERFASAMNALLPPAVRVRKSREVPEDYSVRRQNTGKTYLYQILRGRDDDPFRYRYVWRLGYALDVATMRAAAQVLCGTHDFTAYRGNNSVPSNPVRTIYDIHLEEAGDLLKIYVTGDGFLYKMVRNIVGALVDCGRGRKTPADLVAIGESKDRRRLGMTAPAQGLCLLHVYFDAVTPEAIAEVRALAVPLWQM</sequence>
<dbReference type="Pfam" id="PF01416">
    <property type="entry name" value="PseudoU_synth_1"/>
    <property type="match status" value="2"/>
</dbReference>
<dbReference type="Gene3D" id="3.30.70.660">
    <property type="entry name" value="Pseudouridine synthase I, catalytic domain, C-terminal subdomain"/>
    <property type="match status" value="1"/>
</dbReference>
<dbReference type="Gene3D" id="3.30.70.580">
    <property type="entry name" value="Pseudouridine synthase I, catalytic domain, N-terminal subdomain"/>
    <property type="match status" value="1"/>
</dbReference>
<comment type="caution">
    <text evidence="4">Lacks conserved residue(s) required for the propagation of feature annotation.</text>
</comment>
<evidence type="ECO:0000313" key="10">
    <source>
        <dbReference type="Proteomes" id="UP000591941"/>
    </source>
</evidence>
<dbReference type="AlphaFoldDB" id="A0A841R0D3"/>
<dbReference type="GO" id="GO:0160147">
    <property type="term" value="F:tRNA pseudouridine(38-40) synthase activity"/>
    <property type="evidence" value="ECO:0007669"/>
    <property type="project" value="UniProtKB-EC"/>
</dbReference>
<evidence type="ECO:0000256" key="7">
    <source>
        <dbReference type="RuleBase" id="RU003792"/>
    </source>
</evidence>
<feature type="domain" description="Pseudouridine synthase I TruA alpha/beta" evidence="8">
    <location>
        <begin position="11"/>
        <end position="105"/>
    </location>
</feature>